<protein>
    <submittedName>
        <fullName evidence="12">General secretion pathway protein GspL</fullName>
    </submittedName>
</protein>
<evidence type="ECO:0000256" key="6">
    <source>
        <dbReference type="ARBA" id="ARBA00022692"/>
    </source>
</evidence>
<keyword evidence="3" id="KW-0813">Transport</keyword>
<sequence>MTIFYIRHPAKASTDSAPACSFVLAGDGGALLQQGSAPLGSLGQLIAGAKQVVLLLAAADVTLLRLKTPPLAGARLRAALPGLVEEHILGDAQDCLLAAGAPDASGMRTVAVAQRAWAEVLVKALLAQGARKVALLPSQLCLPLQPGSVTAALQASGDGLELALRQAPQEGLGLVLPAQPQQALLTTRAFAGDVPLTVYVAQAELAQYQQLAAGMDGVTVESDHWAHWIAGARGVGLDLAPALGTATGSATEWRRWRWRWPIRLALLAVVVNLAGMNIEWMRLKREAATVRTSMQQTFKAAYPNEAPVYGLEAEQMRRNIAAARLQSGQASMDDFTSMSAALGEALGGLAGRGVVASLEYRERSLIVKLKPDMVDASAQAQVRDGLAARKLALNETAPGVWKITPVTGAKA</sequence>
<keyword evidence="5" id="KW-0997">Cell inner membrane</keyword>
<feature type="domain" description="GspL cytoplasmic actin-ATPase-like" evidence="10">
    <location>
        <begin position="19"/>
        <end position="151"/>
    </location>
</feature>
<organism evidence="12 13">
    <name type="scientific">Janthinobacterium agaricidamnosum</name>
    <dbReference type="NCBI Taxonomy" id="55508"/>
    <lineage>
        <taxon>Bacteria</taxon>
        <taxon>Pseudomonadati</taxon>
        <taxon>Pseudomonadota</taxon>
        <taxon>Betaproteobacteria</taxon>
        <taxon>Burkholderiales</taxon>
        <taxon>Oxalobacteraceae</taxon>
        <taxon>Janthinobacterium</taxon>
    </lineage>
</organism>
<evidence type="ECO:0000256" key="4">
    <source>
        <dbReference type="ARBA" id="ARBA00022475"/>
    </source>
</evidence>
<dbReference type="SUPFAM" id="SSF53067">
    <property type="entry name" value="Actin-like ATPase domain"/>
    <property type="match status" value="1"/>
</dbReference>
<dbReference type="InterPro" id="IPR043129">
    <property type="entry name" value="ATPase_NBD"/>
</dbReference>
<evidence type="ECO:0000259" key="11">
    <source>
        <dbReference type="Pfam" id="PF12693"/>
    </source>
</evidence>
<dbReference type="InterPro" id="IPR025691">
    <property type="entry name" value="GspL_pp_dom"/>
</dbReference>
<evidence type="ECO:0000256" key="3">
    <source>
        <dbReference type="ARBA" id="ARBA00022448"/>
    </source>
</evidence>
<dbReference type="AlphaFoldDB" id="A0A3G2EGC8"/>
<evidence type="ECO:0000256" key="7">
    <source>
        <dbReference type="ARBA" id="ARBA00022927"/>
    </source>
</evidence>
<evidence type="ECO:0000256" key="5">
    <source>
        <dbReference type="ARBA" id="ARBA00022519"/>
    </source>
</evidence>
<keyword evidence="9" id="KW-0472">Membrane</keyword>
<dbReference type="InterPro" id="IPR024230">
    <property type="entry name" value="GspL_cyto_dom"/>
</dbReference>
<name>A0A3G2EGC8_9BURK</name>
<comment type="subcellular location">
    <subcellularLocation>
        <location evidence="1">Cell inner membrane</location>
        <topology evidence="1">Single-pass membrane protein</topology>
    </subcellularLocation>
</comment>
<accession>A0A3G2EGC8</accession>
<feature type="domain" description="GspL periplasmic" evidence="11">
    <location>
        <begin position="257"/>
        <end position="391"/>
    </location>
</feature>
<evidence type="ECO:0000259" key="10">
    <source>
        <dbReference type="Pfam" id="PF05134"/>
    </source>
</evidence>
<evidence type="ECO:0000313" key="13">
    <source>
        <dbReference type="Proteomes" id="UP000279594"/>
    </source>
</evidence>
<dbReference type="RefSeq" id="WP_121670873.1">
    <property type="nucleotide sequence ID" value="NZ_CP033019.1"/>
</dbReference>
<evidence type="ECO:0000313" key="12">
    <source>
        <dbReference type="EMBL" id="AYM79217.1"/>
    </source>
</evidence>
<dbReference type="GO" id="GO:0009276">
    <property type="term" value="C:Gram-negative-bacterium-type cell wall"/>
    <property type="evidence" value="ECO:0007669"/>
    <property type="project" value="InterPro"/>
</dbReference>
<dbReference type="Gene3D" id="3.30.420.380">
    <property type="match status" value="1"/>
</dbReference>
<keyword evidence="8" id="KW-1133">Transmembrane helix</keyword>
<dbReference type="Pfam" id="PF05134">
    <property type="entry name" value="T2SSL"/>
    <property type="match status" value="1"/>
</dbReference>
<dbReference type="EMBL" id="CP033019">
    <property type="protein sequence ID" value="AYM79217.1"/>
    <property type="molecule type" value="Genomic_DNA"/>
</dbReference>
<dbReference type="NCBIfam" id="TIGR01709">
    <property type="entry name" value="typeII_sec_gspL"/>
    <property type="match status" value="1"/>
</dbReference>
<keyword evidence="13" id="KW-1185">Reference proteome</keyword>
<comment type="similarity">
    <text evidence="2">Belongs to the GSP L family.</text>
</comment>
<gene>
    <name evidence="12" type="ORF">D9M09_28100</name>
</gene>
<evidence type="ECO:0000256" key="1">
    <source>
        <dbReference type="ARBA" id="ARBA00004377"/>
    </source>
</evidence>
<keyword evidence="6" id="KW-0812">Transmembrane</keyword>
<dbReference type="Proteomes" id="UP000279594">
    <property type="component" value="Chromosome"/>
</dbReference>
<proteinExistence type="inferred from homology"/>
<evidence type="ECO:0000256" key="9">
    <source>
        <dbReference type="ARBA" id="ARBA00023136"/>
    </source>
</evidence>
<keyword evidence="7" id="KW-0653">Protein transport</keyword>
<evidence type="ECO:0000256" key="8">
    <source>
        <dbReference type="ARBA" id="ARBA00022989"/>
    </source>
</evidence>
<reference evidence="12 13" key="1">
    <citation type="submission" date="2018-10" db="EMBL/GenBank/DDBJ databases">
        <title>Effects of UV and annual dynamics of microbial communities in freshwater RAS systems.</title>
        <authorList>
            <person name="Bekkelund A.K."/>
            <person name="Hansen B.R."/>
            <person name="Stokken H."/>
            <person name="Eriksen B.F."/>
            <person name="Kashulin N.A."/>
        </authorList>
    </citation>
    <scope>NUCLEOTIDE SEQUENCE [LARGE SCALE GENOMIC DNA]</scope>
    <source>
        <strain evidence="12 13">BHSEK</strain>
    </source>
</reference>
<dbReference type="GO" id="GO:0015627">
    <property type="term" value="C:type II protein secretion system complex"/>
    <property type="evidence" value="ECO:0007669"/>
    <property type="project" value="InterPro"/>
</dbReference>
<dbReference type="GO" id="GO:0015628">
    <property type="term" value="P:protein secretion by the type II secretion system"/>
    <property type="evidence" value="ECO:0007669"/>
    <property type="project" value="InterPro"/>
</dbReference>
<evidence type="ECO:0000256" key="2">
    <source>
        <dbReference type="ARBA" id="ARBA00005318"/>
    </source>
</evidence>
<dbReference type="Pfam" id="PF12693">
    <property type="entry name" value="GspL_C"/>
    <property type="match status" value="1"/>
</dbReference>
<dbReference type="GO" id="GO:0005886">
    <property type="term" value="C:plasma membrane"/>
    <property type="evidence" value="ECO:0007669"/>
    <property type="project" value="UniProtKB-SubCell"/>
</dbReference>
<dbReference type="InterPro" id="IPR007812">
    <property type="entry name" value="T2SS_protein-GspL"/>
</dbReference>
<keyword evidence="4" id="KW-1003">Cell membrane</keyword>